<dbReference type="WBParaSite" id="ES5_v2.g14428.t1">
    <property type="protein sequence ID" value="ES5_v2.g14428.t1"/>
    <property type="gene ID" value="ES5_v2.g14428"/>
</dbReference>
<evidence type="ECO:0000313" key="2">
    <source>
        <dbReference type="WBParaSite" id="ES5_v2.g14428.t1"/>
    </source>
</evidence>
<reference evidence="2" key="1">
    <citation type="submission" date="2022-11" db="UniProtKB">
        <authorList>
            <consortium name="WormBaseParasite"/>
        </authorList>
    </citation>
    <scope>IDENTIFICATION</scope>
</reference>
<dbReference type="Proteomes" id="UP000887579">
    <property type="component" value="Unplaced"/>
</dbReference>
<evidence type="ECO:0000313" key="1">
    <source>
        <dbReference type="Proteomes" id="UP000887579"/>
    </source>
</evidence>
<proteinExistence type="predicted"/>
<sequence length="335" mass="36026">MAKQVLDLYELYHLVVKHGGLVEIINKKLWREITKGLNLPPSITSAAFTLRTQYQRYLYDYECDKMNLSSPPDLMTAIESNKREGRRNPTGGSLGGGGGSGNGMMNGSLHNGNGGLNPWGMPSIFGRFGSPFGMRPEDETALASLSNAQHALAAGMDPQKQLEFFQRAAAEAATRHPAAMAAAAAAAAASNRSGRSSTDSTECTPTQNPNKLTTTNSNKRPLPSSAFESRPIKMPKLEKPSTTNMKLTTKDNQMYVSMEVNGTMYQGILFAMPNVNSNNGKINNHNVNNGRSTSNSPSPQNFNSSMSEGIDMEALSALFGADMSKYNPTSTAASE</sequence>
<protein>
    <submittedName>
        <fullName evidence="2">Uncharacterized protein</fullName>
    </submittedName>
</protein>
<accession>A0AC34FAT6</accession>
<organism evidence="1 2">
    <name type="scientific">Panagrolaimus sp. ES5</name>
    <dbReference type="NCBI Taxonomy" id="591445"/>
    <lineage>
        <taxon>Eukaryota</taxon>
        <taxon>Metazoa</taxon>
        <taxon>Ecdysozoa</taxon>
        <taxon>Nematoda</taxon>
        <taxon>Chromadorea</taxon>
        <taxon>Rhabditida</taxon>
        <taxon>Tylenchina</taxon>
        <taxon>Panagrolaimomorpha</taxon>
        <taxon>Panagrolaimoidea</taxon>
        <taxon>Panagrolaimidae</taxon>
        <taxon>Panagrolaimus</taxon>
    </lineage>
</organism>
<name>A0AC34FAT6_9BILA</name>